<reference evidence="2 3" key="1">
    <citation type="journal article" date="2012" name="Proc. Natl. Acad. Sci. U.S.A.">
        <title>Gain and loss of multiple functionally related, horizontally transferred genes in the reduced genomes of two microsporidian parasites.</title>
        <authorList>
            <person name="Pombert J.-F."/>
            <person name="Selman M."/>
            <person name="Burki F."/>
            <person name="Bardell F.T."/>
            <person name="Farinelli L."/>
            <person name="Solter L.F."/>
            <person name="Whitman D.W."/>
            <person name="Weiss L.M."/>
            <person name="Corradi N."/>
            <person name="Keeling P.J."/>
        </authorList>
    </citation>
    <scope>NUCLEOTIDE SEQUENCE [LARGE SCALE GENOMIC DNA]</scope>
    <source>
        <strain evidence="2 3">SJ-2008</strain>
    </source>
</reference>
<dbReference type="HOGENOM" id="CLU_1669377_0_0_1"/>
<evidence type="ECO:0000313" key="3">
    <source>
        <dbReference type="Proteomes" id="UP000010094"/>
    </source>
</evidence>
<evidence type="ECO:0000256" key="1">
    <source>
        <dbReference type="SAM" id="SignalP"/>
    </source>
</evidence>
<dbReference type="Proteomes" id="UP000010094">
    <property type="component" value="Chromosome VIII"/>
</dbReference>
<dbReference type="OrthoDB" id="2189647at2759"/>
<keyword evidence="3" id="KW-1185">Reference proteome</keyword>
<feature type="chain" id="PRO_5003707873" evidence="1">
    <location>
        <begin position="17"/>
        <end position="156"/>
    </location>
</feature>
<gene>
    <name evidence="2" type="ordered locus">EROM_082000</name>
</gene>
<dbReference type="PROSITE" id="PS50231">
    <property type="entry name" value="RICIN_B_LECTIN"/>
    <property type="match status" value="1"/>
</dbReference>
<protein>
    <submittedName>
        <fullName evidence="2">Uncharacterized protein</fullName>
    </submittedName>
</protein>
<dbReference type="VEuPathDB" id="MicrosporidiaDB:EROM_082000"/>
<dbReference type="EMBL" id="CP003525">
    <property type="protein sequence ID" value="AFN83614.1"/>
    <property type="molecule type" value="Genomic_DNA"/>
</dbReference>
<sequence>MKLLIVLMVSCIFCKSDPINVRIVSKKDPRKYLALFNGEVRLATKEQIKSNKGCSKFIVDEVRTEILQGNRRICKKYGFSKVMSCINENKNSMWGVIIDSSKFVSFKMNEEEDCITANGPDSADILGDVLSLNKCDKNSDSQKFWIKLIVNRKARD</sequence>
<name>I7AP76_ENCRO</name>
<accession>I7AP76</accession>
<dbReference type="AlphaFoldDB" id="I7AP76"/>
<dbReference type="RefSeq" id="XP_009265111.1">
    <property type="nucleotide sequence ID" value="XM_009266836.1"/>
</dbReference>
<evidence type="ECO:0000313" key="2">
    <source>
        <dbReference type="EMBL" id="AFN83614.1"/>
    </source>
</evidence>
<organism evidence="2 3">
    <name type="scientific">Encephalitozoon romaleae (strain SJ-2008)</name>
    <name type="common">Microsporidian parasite</name>
    <dbReference type="NCBI Taxonomy" id="1178016"/>
    <lineage>
        <taxon>Eukaryota</taxon>
        <taxon>Fungi</taxon>
        <taxon>Fungi incertae sedis</taxon>
        <taxon>Microsporidia</taxon>
        <taxon>Unikaryonidae</taxon>
        <taxon>Encephalitozoon</taxon>
    </lineage>
</organism>
<feature type="signal peptide" evidence="1">
    <location>
        <begin position="1"/>
        <end position="16"/>
    </location>
</feature>
<proteinExistence type="predicted"/>
<dbReference type="GeneID" id="20521935"/>
<keyword evidence="1" id="KW-0732">Signal</keyword>
<dbReference type="KEGG" id="ero:EROM_082000"/>